<dbReference type="RefSeq" id="XP_005820640.1">
    <property type="nucleotide sequence ID" value="XM_005820583.1"/>
</dbReference>
<dbReference type="InterPro" id="IPR031142">
    <property type="entry name" value="SPX_prot"/>
</dbReference>
<dbReference type="PANTHER" id="PTHR45978:SF7">
    <property type="entry name" value="SPX DOMAIN-CONTAINING PROTEIN 4"/>
    <property type="match status" value="1"/>
</dbReference>
<dbReference type="Proteomes" id="UP000011087">
    <property type="component" value="Unassembled WGS sequence"/>
</dbReference>
<name>L1ICU6_GUITC</name>
<evidence type="ECO:0000256" key="1">
    <source>
        <dbReference type="SAM" id="Coils"/>
    </source>
</evidence>
<feature type="domain" description="SPX" evidence="3">
    <location>
        <begin position="1"/>
        <end position="163"/>
    </location>
</feature>
<keyword evidence="6" id="KW-1185">Reference proteome</keyword>
<reference evidence="6" key="2">
    <citation type="submission" date="2012-11" db="EMBL/GenBank/DDBJ databases">
        <authorList>
            <person name="Kuo A."/>
            <person name="Curtis B.A."/>
            <person name="Tanifuji G."/>
            <person name="Burki F."/>
            <person name="Gruber A."/>
            <person name="Irimia M."/>
            <person name="Maruyama S."/>
            <person name="Arias M.C."/>
            <person name="Ball S.G."/>
            <person name="Gile G.H."/>
            <person name="Hirakawa Y."/>
            <person name="Hopkins J.F."/>
            <person name="Rensing S.A."/>
            <person name="Schmutz J."/>
            <person name="Symeonidi A."/>
            <person name="Elias M."/>
            <person name="Eveleigh R.J."/>
            <person name="Herman E.K."/>
            <person name="Klute M.J."/>
            <person name="Nakayama T."/>
            <person name="Obornik M."/>
            <person name="Reyes-Prieto A."/>
            <person name="Armbrust E.V."/>
            <person name="Aves S.J."/>
            <person name="Beiko R.G."/>
            <person name="Coutinho P."/>
            <person name="Dacks J.B."/>
            <person name="Durnford D.G."/>
            <person name="Fast N.M."/>
            <person name="Green B.R."/>
            <person name="Grisdale C."/>
            <person name="Hempe F."/>
            <person name="Henrissat B."/>
            <person name="Hoppner M.P."/>
            <person name="Ishida K.-I."/>
            <person name="Kim E."/>
            <person name="Koreny L."/>
            <person name="Kroth P.G."/>
            <person name="Liu Y."/>
            <person name="Malik S.-B."/>
            <person name="Maier U.G."/>
            <person name="McRose D."/>
            <person name="Mock T."/>
            <person name="Neilson J.A."/>
            <person name="Onodera N.T."/>
            <person name="Poole A.M."/>
            <person name="Pritham E.J."/>
            <person name="Richards T.A."/>
            <person name="Rocap G."/>
            <person name="Roy S.W."/>
            <person name="Sarai C."/>
            <person name="Schaack S."/>
            <person name="Shirato S."/>
            <person name="Slamovits C.H."/>
            <person name="Spencer D.F."/>
            <person name="Suzuki S."/>
            <person name="Worden A.Z."/>
            <person name="Zauner S."/>
            <person name="Barry K."/>
            <person name="Bell C."/>
            <person name="Bharti A.K."/>
            <person name="Crow J.A."/>
            <person name="Grimwood J."/>
            <person name="Kramer R."/>
            <person name="Lindquist E."/>
            <person name="Lucas S."/>
            <person name="Salamov A."/>
            <person name="McFadden G.I."/>
            <person name="Lane C.E."/>
            <person name="Keeling P.J."/>
            <person name="Gray M.W."/>
            <person name="Grigoriev I.V."/>
            <person name="Archibald J.M."/>
        </authorList>
    </citation>
    <scope>NUCLEOTIDE SEQUENCE</scope>
    <source>
        <strain evidence="6">CCMP2712</strain>
    </source>
</reference>
<evidence type="ECO:0000313" key="6">
    <source>
        <dbReference type="Proteomes" id="UP000011087"/>
    </source>
</evidence>
<keyword evidence="1" id="KW-0175">Coiled coil</keyword>
<feature type="region of interest" description="Disordered" evidence="2">
    <location>
        <begin position="236"/>
        <end position="266"/>
    </location>
</feature>
<feature type="compositionally biased region" description="Acidic residues" evidence="2">
    <location>
        <begin position="435"/>
        <end position="449"/>
    </location>
</feature>
<dbReference type="GO" id="GO:0016036">
    <property type="term" value="P:cellular response to phosphate starvation"/>
    <property type="evidence" value="ECO:0007669"/>
    <property type="project" value="InterPro"/>
</dbReference>
<proteinExistence type="predicted"/>
<dbReference type="CDD" id="cd14447">
    <property type="entry name" value="SPX"/>
    <property type="match status" value="1"/>
</dbReference>
<dbReference type="AlphaFoldDB" id="L1ICU6"/>
<evidence type="ECO:0000313" key="4">
    <source>
        <dbReference type="EMBL" id="EKX33660.1"/>
    </source>
</evidence>
<evidence type="ECO:0000256" key="2">
    <source>
        <dbReference type="SAM" id="MobiDB-lite"/>
    </source>
</evidence>
<feature type="coiled-coil region" evidence="1">
    <location>
        <begin position="528"/>
        <end position="590"/>
    </location>
</feature>
<dbReference type="Pfam" id="PF03105">
    <property type="entry name" value="SPX"/>
    <property type="match status" value="1"/>
</dbReference>
<gene>
    <name evidence="4" type="ORF">GUITHDRAFT_147735</name>
</gene>
<feature type="compositionally biased region" description="Polar residues" evidence="2">
    <location>
        <begin position="415"/>
        <end position="426"/>
    </location>
</feature>
<evidence type="ECO:0000313" key="5">
    <source>
        <dbReference type="EnsemblProtists" id="EKX33660"/>
    </source>
</evidence>
<feature type="compositionally biased region" description="Low complexity" evidence="2">
    <location>
        <begin position="505"/>
        <end position="527"/>
    </location>
</feature>
<accession>L1ICU6</accession>
<reference evidence="5" key="3">
    <citation type="submission" date="2015-06" db="UniProtKB">
        <authorList>
            <consortium name="EnsemblProtists"/>
        </authorList>
    </citation>
    <scope>IDENTIFICATION</scope>
</reference>
<dbReference type="HOGENOM" id="CLU_428628_0_0_1"/>
<dbReference type="eggNOG" id="KOG1161">
    <property type="taxonomic scope" value="Eukaryota"/>
</dbReference>
<dbReference type="PANTHER" id="PTHR45978">
    <property type="entry name" value="SPX DOMAIN-CONTAINING PROTEIN 3"/>
    <property type="match status" value="1"/>
</dbReference>
<protein>
    <recommendedName>
        <fullName evidence="3">SPX domain-containing protein</fullName>
    </recommendedName>
</protein>
<sequence length="639" mass="71155">MKFGKRIRAEATEQWADHYLDYKDLKHKLKALVEDGAPAASEEKFRSAILAEIDKVDRFFLNQETELYTEFRSLCQEASTVKVDHSPERAAASKCKAGHLRLDALVSSLEGTSAGKMIQSLLQFSAKVDSLRKFVMLNSLAVIKITKKHDKQSAVQLRWEMIQHVHRRHFYSSRRFGSLITDVEVLASEVMHRVTLFKPLPESYSCPICLGLLCNPQVSSCVRGLQEDHVEMEEVGMEVRPRLKRRSVGQGGKQALGGRPQTESELQAPPILLNAALLRSHFNLPLNDAARRLGRKRRGEGGRHSGGGEGQSDMRKEENKEEEEEDEDEEEEEADNWTRKLKAVEKRLALLQAEHKYVSEETLFAKYQAEIKELEEKRDKLLQGLDCDVADVADAEDAKKSVTPSRKVKVEPSTGLRSPTSSSRTYPLSPARETLDEDDEEEEEEEDLGEMPAAVEQEGIAGGGDGAEQDVWEMLHRMVSEEGEDTLGLNEQAKAHPAPTPAPLPASAAAQDVTCSLPPSSSGPAPGTTDVVDEYRDLRAQLVALQEEILHLRQFSMALLKERGDIASQLQGREEEIRDLQQRCHSLESQLILARTSDHGSEELLTPSTLSLPPASSFSSLLSDKLMQGRAGVRQGEDL</sequence>
<feature type="compositionally biased region" description="Acidic residues" evidence="2">
    <location>
        <begin position="320"/>
        <end position="335"/>
    </location>
</feature>
<feature type="region of interest" description="Disordered" evidence="2">
    <location>
        <begin position="395"/>
        <end position="472"/>
    </location>
</feature>
<evidence type="ECO:0000259" key="3">
    <source>
        <dbReference type="PROSITE" id="PS51382"/>
    </source>
</evidence>
<feature type="region of interest" description="Disordered" evidence="2">
    <location>
        <begin position="293"/>
        <end position="338"/>
    </location>
</feature>
<dbReference type="GeneID" id="17290405"/>
<feature type="region of interest" description="Disordered" evidence="2">
    <location>
        <begin position="493"/>
        <end position="528"/>
    </location>
</feature>
<dbReference type="KEGG" id="gtt:GUITHDRAFT_147735"/>
<organism evidence="4">
    <name type="scientific">Guillardia theta (strain CCMP2712)</name>
    <name type="common">Cryptophyte</name>
    <dbReference type="NCBI Taxonomy" id="905079"/>
    <lineage>
        <taxon>Eukaryota</taxon>
        <taxon>Cryptophyceae</taxon>
        <taxon>Pyrenomonadales</taxon>
        <taxon>Geminigeraceae</taxon>
        <taxon>Guillardia</taxon>
    </lineage>
</organism>
<dbReference type="PROSITE" id="PS51382">
    <property type="entry name" value="SPX"/>
    <property type="match status" value="1"/>
</dbReference>
<dbReference type="EMBL" id="JH993133">
    <property type="protein sequence ID" value="EKX33660.1"/>
    <property type="molecule type" value="Genomic_DNA"/>
</dbReference>
<dbReference type="OrthoDB" id="1703270at2759"/>
<reference evidence="4 6" key="1">
    <citation type="journal article" date="2012" name="Nature">
        <title>Algal genomes reveal evolutionary mosaicism and the fate of nucleomorphs.</title>
        <authorList>
            <consortium name="DOE Joint Genome Institute"/>
            <person name="Curtis B.A."/>
            <person name="Tanifuji G."/>
            <person name="Burki F."/>
            <person name="Gruber A."/>
            <person name="Irimia M."/>
            <person name="Maruyama S."/>
            <person name="Arias M.C."/>
            <person name="Ball S.G."/>
            <person name="Gile G.H."/>
            <person name="Hirakawa Y."/>
            <person name="Hopkins J.F."/>
            <person name="Kuo A."/>
            <person name="Rensing S.A."/>
            <person name="Schmutz J."/>
            <person name="Symeonidi A."/>
            <person name="Elias M."/>
            <person name="Eveleigh R.J."/>
            <person name="Herman E.K."/>
            <person name="Klute M.J."/>
            <person name="Nakayama T."/>
            <person name="Obornik M."/>
            <person name="Reyes-Prieto A."/>
            <person name="Armbrust E.V."/>
            <person name="Aves S.J."/>
            <person name="Beiko R.G."/>
            <person name="Coutinho P."/>
            <person name="Dacks J.B."/>
            <person name="Durnford D.G."/>
            <person name="Fast N.M."/>
            <person name="Green B.R."/>
            <person name="Grisdale C.J."/>
            <person name="Hempel F."/>
            <person name="Henrissat B."/>
            <person name="Hoppner M.P."/>
            <person name="Ishida K."/>
            <person name="Kim E."/>
            <person name="Koreny L."/>
            <person name="Kroth P.G."/>
            <person name="Liu Y."/>
            <person name="Malik S.B."/>
            <person name="Maier U.G."/>
            <person name="McRose D."/>
            <person name="Mock T."/>
            <person name="Neilson J.A."/>
            <person name="Onodera N.T."/>
            <person name="Poole A.M."/>
            <person name="Pritham E.J."/>
            <person name="Richards T.A."/>
            <person name="Rocap G."/>
            <person name="Roy S.W."/>
            <person name="Sarai C."/>
            <person name="Schaack S."/>
            <person name="Shirato S."/>
            <person name="Slamovits C.H."/>
            <person name="Spencer D.F."/>
            <person name="Suzuki S."/>
            <person name="Worden A.Z."/>
            <person name="Zauner S."/>
            <person name="Barry K."/>
            <person name="Bell C."/>
            <person name="Bharti A.K."/>
            <person name="Crow J.A."/>
            <person name="Grimwood J."/>
            <person name="Kramer R."/>
            <person name="Lindquist E."/>
            <person name="Lucas S."/>
            <person name="Salamov A."/>
            <person name="McFadden G.I."/>
            <person name="Lane C.E."/>
            <person name="Keeling P.J."/>
            <person name="Gray M.W."/>
            <person name="Grigoriev I.V."/>
            <person name="Archibald J.M."/>
        </authorList>
    </citation>
    <scope>NUCLEOTIDE SEQUENCE</scope>
    <source>
        <strain evidence="4 6">CCMP2712</strain>
    </source>
</reference>
<dbReference type="EnsemblProtists" id="EKX33660">
    <property type="protein sequence ID" value="EKX33660"/>
    <property type="gene ID" value="GUITHDRAFT_147735"/>
</dbReference>
<dbReference type="PaxDb" id="55529-EKX33660"/>
<dbReference type="InterPro" id="IPR004331">
    <property type="entry name" value="SPX_dom"/>
</dbReference>